<organism evidence="1">
    <name type="scientific">Pedobacter sp. KACC 23697</name>
    <dbReference type="NCBI Taxonomy" id="3149230"/>
    <lineage>
        <taxon>Bacteria</taxon>
        <taxon>Pseudomonadati</taxon>
        <taxon>Bacteroidota</taxon>
        <taxon>Sphingobacteriia</taxon>
        <taxon>Sphingobacteriales</taxon>
        <taxon>Sphingobacteriaceae</taxon>
        <taxon>Pedobacter</taxon>
    </lineage>
</organism>
<name>A0AAU7K789_9SPHI</name>
<gene>
    <name evidence="1" type="ORF">ABEG20_00740</name>
</gene>
<accession>A0AAU7K789</accession>
<proteinExistence type="predicted"/>
<protein>
    <submittedName>
        <fullName evidence="1">DUF4998 domain-containing protein</fullName>
    </submittedName>
</protein>
<dbReference type="Pfam" id="PF16389">
    <property type="entry name" value="DUF4998"/>
    <property type="match status" value="1"/>
</dbReference>
<sequence>MEHRKLIMITIMATLMFAMVSCSKWDDFKKYTADGETIYSGKVDSLKIMPGRLRVELKGLLSADAKIEKIKVTWNDKKDSLVFAISKTGRPETINKIFSVDEGVKNFNVQTFDASGNASLIVTATGIVYGPKYESNLFNRPILNAVILNNGNAKIDWDTFDTSTGAKGTWITYTTTAEKRTTVFSAIGESAAMLSNYKPNTTFSYKTIYLPVPTVIDTLYSVQDSRLIQ</sequence>
<dbReference type="AlphaFoldDB" id="A0AAU7K789"/>
<dbReference type="PROSITE" id="PS51257">
    <property type="entry name" value="PROKAR_LIPOPROTEIN"/>
    <property type="match status" value="1"/>
</dbReference>
<reference evidence="1" key="1">
    <citation type="submission" date="2024-05" db="EMBL/GenBank/DDBJ databases">
        <authorList>
            <person name="Kim S."/>
            <person name="Heo J."/>
            <person name="Choi H."/>
            <person name="Choi Y."/>
            <person name="Kwon S.-W."/>
            <person name="Kim Y."/>
        </authorList>
    </citation>
    <scope>NUCLEOTIDE SEQUENCE</scope>
    <source>
        <strain evidence="1">KACC 23697</strain>
    </source>
</reference>
<dbReference type="RefSeq" id="WP_406825513.1">
    <property type="nucleotide sequence ID" value="NZ_CP157485.1"/>
</dbReference>
<evidence type="ECO:0000313" key="1">
    <source>
        <dbReference type="EMBL" id="XBO48124.1"/>
    </source>
</evidence>
<dbReference type="EMBL" id="CP157485">
    <property type="protein sequence ID" value="XBO48124.1"/>
    <property type="molecule type" value="Genomic_DNA"/>
</dbReference>